<dbReference type="Proteomes" id="UP000287033">
    <property type="component" value="Unassembled WGS sequence"/>
</dbReference>
<evidence type="ECO:0000256" key="4">
    <source>
        <dbReference type="PROSITE-ProRule" id="PRU00108"/>
    </source>
</evidence>
<dbReference type="Pfam" id="PF00046">
    <property type="entry name" value="Homeodomain"/>
    <property type="match status" value="1"/>
</dbReference>
<dbReference type="PANTHER" id="PTHR24327">
    <property type="entry name" value="HOMEOBOX PROTEIN"/>
    <property type="match status" value="1"/>
</dbReference>
<dbReference type="CDD" id="cd00086">
    <property type="entry name" value="homeodomain"/>
    <property type="match status" value="1"/>
</dbReference>
<dbReference type="InterPro" id="IPR009057">
    <property type="entry name" value="Homeodomain-like_sf"/>
</dbReference>
<keyword evidence="8" id="KW-1185">Reference proteome</keyword>
<dbReference type="GO" id="GO:0000978">
    <property type="term" value="F:RNA polymerase II cis-regulatory region sequence-specific DNA binding"/>
    <property type="evidence" value="ECO:0007669"/>
    <property type="project" value="TreeGrafter"/>
</dbReference>
<dbReference type="InterPro" id="IPR050460">
    <property type="entry name" value="Distal-less_Homeobox_TF"/>
</dbReference>
<evidence type="ECO:0000256" key="5">
    <source>
        <dbReference type="RuleBase" id="RU000682"/>
    </source>
</evidence>
<keyword evidence="2 4" id="KW-0371">Homeobox</keyword>
<sequence>MEDCCFGYRRKGAFSCDQAPVTPRDFLESPRQHVEGEPWNPAGAFPGSVGGYGYEYSSVQRDFAETSDMGFVVKEVMTGTFASVASNTTLSEADSQDNLERLKAHGDSWLDSVEERELTEESISKKYKGRTIFSAEQLRVLQQRFQLQRYLTASQQQELGNAIGLTSQQVMCTLRGTKLLILYIM</sequence>
<proteinExistence type="predicted"/>
<dbReference type="SMART" id="SM00389">
    <property type="entry name" value="HOX"/>
    <property type="match status" value="1"/>
</dbReference>
<dbReference type="AlphaFoldDB" id="A0A401RPU8"/>
<evidence type="ECO:0000256" key="2">
    <source>
        <dbReference type="ARBA" id="ARBA00023155"/>
    </source>
</evidence>
<dbReference type="GO" id="GO:0000981">
    <property type="term" value="F:DNA-binding transcription factor activity, RNA polymerase II-specific"/>
    <property type="evidence" value="ECO:0007669"/>
    <property type="project" value="TreeGrafter"/>
</dbReference>
<dbReference type="Gene3D" id="1.10.10.60">
    <property type="entry name" value="Homeodomain-like"/>
    <property type="match status" value="1"/>
</dbReference>
<name>A0A401RPU8_CHIPU</name>
<dbReference type="InterPro" id="IPR001356">
    <property type="entry name" value="HD"/>
</dbReference>
<feature type="DNA-binding region" description="Homeobox" evidence="4">
    <location>
        <begin position="126"/>
        <end position="171"/>
    </location>
</feature>
<keyword evidence="1 4" id="KW-0238">DNA-binding</keyword>
<comment type="subcellular location">
    <subcellularLocation>
        <location evidence="4 5">Nucleus</location>
    </subcellularLocation>
</comment>
<feature type="domain" description="Homeobox" evidence="6">
    <location>
        <begin position="124"/>
        <end position="170"/>
    </location>
</feature>
<accession>A0A401RPU8</accession>
<evidence type="ECO:0000259" key="6">
    <source>
        <dbReference type="PROSITE" id="PS50071"/>
    </source>
</evidence>
<dbReference type="SUPFAM" id="SSF46689">
    <property type="entry name" value="Homeodomain-like"/>
    <property type="match status" value="1"/>
</dbReference>
<organism evidence="7 8">
    <name type="scientific">Chiloscyllium punctatum</name>
    <name type="common">Brownbanded bambooshark</name>
    <name type="synonym">Hemiscyllium punctatum</name>
    <dbReference type="NCBI Taxonomy" id="137246"/>
    <lineage>
        <taxon>Eukaryota</taxon>
        <taxon>Metazoa</taxon>
        <taxon>Chordata</taxon>
        <taxon>Craniata</taxon>
        <taxon>Vertebrata</taxon>
        <taxon>Chondrichthyes</taxon>
        <taxon>Elasmobranchii</taxon>
        <taxon>Galeomorphii</taxon>
        <taxon>Galeoidea</taxon>
        <taxon>Orectolobiformes</taxon>
        <taxon>Hemiscylliidae</taxon>
        <taxon>Chiloscyllium</taxon>
    </lineage>
</organism>
<dbReference type="PROSITE" id="PS50071">
    <property type="entry name" value="HOMEOBOX_2"/>
    <property type="match status" value="1"/>
</dbReference>
<keyword evidence="3 4" id="KW-0539">Nucleus</keyword>
<comment type="caution">
    <text evidence="7">The sequence shown here is derived from an EMBL/GenBank/DDBJ whole genome shotgun (WGS) entry which is preliminary data.</text>
</comment>
<evidence type="ECO:0000313" key="8">
    <source>
        <dbReference type="Proteomes" id="UP000287033"/>
    </source>
</evidence>
<dbReference type="EMBL" id="BEZZ01003667">
    <property type="protein sequence ID" value="GCC20172.1"/>
    <property type="molecule type" value="Genomic_DNA"/>
</dbReference>
<reference evidence="7 8" key="1">
    <citation type="journal article" date="2018" name="Nat. Ecol. Evol.">
        <title>Shark genomes provide insights into elasmobranch evolution and the origin of vertebrates.</title>
        <authorList>
            <person name="Hara Y"/>
            <person name="Yamaguchi K"/>
            <person name="Onimaru K"/>
            <person name="Kadota M"/>
            <person name="Koyanagi M"/>
            <person name="Keeley SD"/>
            <person name="Tatsumi K"/>
            <person name="Tanaka K"/>
            <person name="Motone F"/>
            <person name="Kageyama Y"/>
            <person name="Nozu R"/>
            <person name="Adachi N"/>
            <person name="Nishimura O"/>
            <person name="Nakagawa R"/>
            <person name="Tanegashima C"/>
            <person name="Kiyatake I"/>
            <person name="Matsumoto R"/>
            <person name="Murakumo K"/>
            <person name="Nishida K"/>
            <person name="Terakita A"/>
            <person name="Kuratani S"/>
            <person name="Sato K"/>
            <person name="Hyodo S Kuraku.S."/>
        </authorList>
    </citation>
    <scope>NUCLEOTIDE SEQUENCE [LARGE SCALE GENOMIC DNA]</scope>
</reference>
<gene>
    <name evidence="7" type="ORF">chiPu_0021294</name>
</gene>
<dbReference type="GO" id="GO:0005634">
    <property type="term" value="C:nucleus"/>
    <property type="evidence" value="ECO:0007669"/>
    <property type="project" value="UniProtKB-SubCell"/>
</dbReference>
<evidence type="ECO:0000256" key="1">
    <source>
        <dbReference type="ARBA" id="ARBA00023125"/>
    </source>
</evidence>
<evidence type="ECO:0000256" key="3">
    <source>
        <dbReference type="ARBA" id="ARBA00023242"/>
    </source>
</evidence>
<evidence type="ECO:0000313" key="7">
    <source>
        <dbReference type="EMBL" id="GCC20172.1"/>
    </source>
</evidence>
<dbReference type="PANTHER" id="PTHR24327:SF41">
    <property type="entry name" value="BRAIN-SPECIFIC HOMEOBOX PROTEIN"/>
    <property type="match status" value="1"/>
</dbReference>
<protein>
    <recommendedName>
        <fullName evidence="6">Homeobox domain-containing protein</fullName>
    </recommendedName>
</protein>